<gene>
    <name evidence="2" type="ORF">SMN809_LOCUS80982</name>
</gene>
<dbReference type="Proteomes" id="UP000676336">
    <property type="component" value="Unassembled WGS sequence"/>
</dbReference>
<organism evidence="2 3">
    <name type="scientific">Rotaria magnacalcarata</name>
    <dbReference type="NCBI Taxonomy" id="392030"/>
    <lineage>
        <taxon>Eukaryota</taxon>
        <taxon>Metazoa</taxon>
        <taxon>Spiralia</taxon>
        <taxon>Gnathifera</taxon>
        <taxon>Rotifera</taxon>
        <taxon>Eurotatoria</taxon>
        <taxon>Bdelloidea</taxon>
        <taxon>Philodinida</taxon>
        <taxon>Philodinidae</taxon>
        <taxon>Rotaria</taxon>
    </lineage>
</organism>
<reference evidence="2" key="1">
    <citation type="submission" date="2021-02" db="EMBL/GenBank/DDBJ databases">
        <authorList>
            <person name="Nowell W R."/>
        </authorList>
    </citation>
    <scope>NUCLEOTIDE SEQUENCE</scope>
</reference>
<dbReference type="PANTHER" id="PTHR35190:SF2">
    <property type="entry name" value="PROTEIN DCD1B"/>
    <property type="match status" value="1"/>
</dbReference>
<protein>
    <submittedName>
        <fullName evidence="2">Uncharacterized protein</fullName>
    </submittedName>
</protein>
<dbReference type="InterPro" id="IPR047803">
    <property type="entry name" value="DCD1A/B-like"/>
</dbReference>
<feature type="signal peptide" evidence="1">
    <location>
        <begin position="1"/>
        <end position="23"/>
    </location>
</feature>
<dbReference type="AlphaFoldDB" id="A0A8S3JMN3"/>
<feature type="non-terminal residue" evidence="2">
    <location>
        <position position="122"/>
    </location>
</feature>
<evidence type="ECO:0000313" key="3">
    <source>
        <dbReference type="Proteomes" id="UP000676336"/>
    </source>
</evidence>
<name>A0A8S3JMN3_9BILA</name>
<keyword evidence="1" id="KW-0732">Signal</keyword>
<accession>A0A8S3JMN3</accession>
<evidence type="ECO:0000313" key="2">
    <source>
        <dbReference type="EMBL" id="CAF5218503.1"/>
    </source>
</evidence>
<proteinExistence type="predicted"/>
<evidence type="ECO:0000256" key="1">
    <source>
        <dbReference type="SAM" id="SignalP"/>
    </source>
</evidence>
<dbReference type="PANTHER" id="PTHR35190">
    <property type="entry name" value="PROTEIN DCD1B"/>
    <property type="match status" value="1"/>
</dbReference>
<comment type="caution">
    <text evidence="2">The sequence shown here is derived from an EMBL/GenBank/DDBJ whole genome shotgun (WGS) entry which is preliminary data.</text>
</comment>
<dbReference type="EMBL" id="CAJOBI010346881">
    <property type="protein sequence ID" value="CAF5218503.1"/>
    <property type="molecule type" value="Genomic_DNA"/>
</dbReference>
<feature type="chain" id="PRO_5035924313" evidence="1">
    <location>
        <begin position="24"/>
        <end position="122"/>
    </location>
</feature>
<sequence length="122" mass="13793">MLDQSRLYYCLIGLFLFTQTSSCHRVNAIKNVGAFCANDTSKGDPNLNPIDKGEPKLINKVQNGTLYQIGSGDDQIYLIHVYGNSGYDFGYAYGTLLRDEINKVLPRAWQYFEQQIIDSLKS</sequence>